<dbReference type="Gene3D" id="2.60.40.2230">
    <property type="entry name" value="Uncharacterised protein YcnI-like PF07987, DUF1775"/>
    <property type="match status" value="1"/>
</dbReference>
<dbReference type="InterPro" id="IPR038507">
    <property type="entry name" value="YcnI-like_sf"/>
</dbReference>
<feature type="domain" description="YncI copper-binding" evidence="4">
    <location>
        <begin position="28"/>
        <end position="162"/>
    </location>
</feature>
<keyword evidence="2" id="KW-0472">Membrane</keyword>
<accession>A0A939QIG0</accession>
<evidence type="ECO:0000313" key="6">
    <source>
        <dbReference type="Proteomes" id="UP000680132"/>
    </source>
</evidence>
<dbReference type="CDD" id="cd08545">
    <property type="entry name" value="YcnI_like"/>
    <property type="match status" value="1"/>
</dbReference>
<keyword evidence="2" id="KW-0812">Transmembrane</keyword>
<feature type="chain" id="PRO_5038034983" evidence="3">
    <location>
        <begin position="28"/>
        <end position="220"/>
    </location>
</feature>
<dbReference type="Proteomes" id="UP000680132">
    <property type="component" value="Unassembled WGS sequence"/>
</dbReference>
<evidence type="ECO:0000256" key="2">
    <source>
        <dbReference type="SAM" id="Phobius"/>
    </source>
</evidence>
<evidence type="ECO:0000313" key="5">
    <source>
        <dbReference type="EMBL" id="MBO3663279.1"/>
    </source>
</evidence>
<dbReference type="Pfam" id="PF07987">
    <property type="entry name" value="DUF1775"/>
    <property type="match status" value="1"/>
</dbReference>
<gene>
    <name evidence="5" type="ORF">J5V96_07110</name>
</gene>
<dbReference type="AlphaFoldDB" id="A0A939QIG0"/>
<name>A0A939QIG0_9MICO</name>
<dbReference type="EMBL" id="JAGFOA010000002">
    <property type="protein sequence ID" value="MBO3663279.1"/>
    <property type="molecule type" value="Genomic_DNA"/>
</dbReference>
<dbReference type="RefSeq" id="WP_208502100.1">
    <property type="nucleotide sequence ID" value="NZ_JAGFOA010000002.1"/>
</dbReference>
<sequence length="220" mass="22064">MNIRTRITAGLVAGGVLALAVPLAASAHVTVTPSTPVAGGYDVLTFAFSHGCDGSPTTAIRIDLPEQIASATPTITPGWDIAVERDPETALPATITYTATEPVADGMRAALEVGVKYADDASGTLAFPVEQMCAEGSSSWSEEVAEGADPHSVDYPAPTVTLAEGAAASGHGDHEAASSEETDSAAADPLPVALGAGGLVAGIAALVVAIAAFRRTSRRA</sequence>
<feature type="signal peptide" evidence="3">
    <location>
        <begin position="1"/>
        <end position="27"/>
    </location>
</feature>
<feature type="transmembrane region" description="Helical" evidence="2">
    <location>
        <begin position="192"/>
        <end position="213"/>
    </location>
</feature>
<evidence type="ECO:0000256" key="1">
    <source>
        <dbReference type="SAM" id="MobiDB-lite"/>
    </source>
</evidence>
<reference evidence="5" key="1">
    <citation type="submission" date="2021-03" db="EMBL/GenBank/DDBJ databases">
        <title>Microbacterium sp. nov., a novel actinobacterium isolated from cow dung.</title>
        <authorList>
            <person name="Zhang L."/>
        </authorList>
    </citation>
    <scope>NUCLEOTIDE SEQUENCE</scope>
    <source>
        <strain evidence="5">NEAU-LLB</strain>
    </source>
</reference>
<keyword evidence="2" id="KW-1133">Transmembrane helix</keyword>
<comment type="caution">
    <text evidence="5">The sequence shown here is derived from an EMBL/GenBank/DDBJ whole genome shotgun (WGS) entry which is preliminary data.</text>
</comment>
<organism evidence="5 6">
    <name type="scientific">Microbacterium stercoris</name>
    <dbReference type="NCBI Taxonomy" id="2820289"/>
    <lineage>
        <taxon>Bacteria</taxon>
        <taxon>Bacillati</taxon>
        <taxon>Actinomycetota</taxon>
        <taxon>Actinomycetes</taxon>
        <taxon>Micrococcales</taxon>
        <taxon>Microbacteriaceae</taxon>
        <taxon>Microbacterium</taxon>
    </lineage>
</organism>
<evidence type="ECO:0000256" key="3">
    <source>
        <dbReference type="SAM" id="SignalP"/>
    </source>
</evidence>
<dbReference type="InterPro" id="IPR012533">
    <property type="entry name" value="YcnI-copper_dom"/>
</dbReference>
<proteinExistence type="predicted"/>
<keyword evidence="3" id="KW-0732">Signal</keyword>
<feature type="region of interest" description="Disordered" evidence="1">
    <location>
        <begin position="138"/>
        <end position="157"/>
    </location>
</feature>
<evidence type="ECO:0000259" key="4">
    <source>
        <dbReference type="Pfam" id="PF07987"/>
    </source>
</evidence>
<feature type="region of interest" description="Disordered" evidence="1">
    <location>
        <begin position="165"/>
        <end position="184"/>
    </location>
</feature>
<keyword evidence="6" id="KW-1185">Reference proteome</keyword>
<protein>
    <submittedName>
        <fullName evidence="5">YcnI family protein</fullName>
    </submittedName>
</protein>